<keyword evidence="2" id="KW-0812">Transmembrane</keyword>
<organism evidence="3 4">
    <name type="scientific">Rhizophlyctis rosea</name>
    <dbReference type="NCBI Taxonomy" id="64517"/>
    <lineage>
        <taxon>Eukaryota</taxon>
        <taxon>Fungi</taxon>
        <taxon>Fungi incertae sedis</taxon>
        <taxon>Chytridiomycota</taxon>
        <taxon>Chytridiomycota incertae sedis</taxon>
        <taxon>Chytridiomycetes</taxon>
        <taxon>Rhizophlyctidales</taxon>
        <taxon>Rhizophlyctidaceae</taxon>
        <taxon>Rhizophlyctis</taxon>
    </lineage>
</organism>
<evidence type="ECO:0000256" key="2">
    <source>
        <dbReference type="SAM" id="Phobius"/>
    </source>
</evidence>
<evidence type="ECO:0000313" key="4">
    <source>
        <dbReference type="Proteomes" id="UP001212841"/>
    </source>
</evidence>
<reference evidence="3" key="1">
    <citation type="submission" date="2020-05" db="EMBL/GenBank/DDBJ databases">
        <title>Phylogenomic resolution of chytrid fungi.</title>
        <authorList>
            <person name="Stajich J.E."/>
            <person name="Amses K."/>
            <person name="Simmons R."/>
            <person name="Seto K."/>
            <person name="Myers J."/>
            <person name="Bonds A."/>
            <person name="Quandt C.A."/>
            <person name="Barry K."/>
            <person name="Liu P."/>
            <person name="Grigoriev I."/>
            <person name="Longcore J.E."/>
            <person name="James T.Y."/>
        </authorList>
    </citation>
    <scope>NUCLEOTIDE SEQUENCE</scope>
    <source>
        <strain evidence="3">JEL0318</strain>
    </source>
</reference>
<gene>
    <name evidence="3" type="ORF">HK097_000156</name>
</gene>
<protein>
    <recommendedName>
        <fullName evidence="5">Transmembrane protein</fullName>
    </recommendedName>
</protein>
<name>A0AAD5S7Q3_9FUNG</name>
<accession>A0AAD5S7Q3</accession>
<proteinExistence type="predicted"/>
<sequence length="322" mass="33090">NAHSPAFGLIAAGELLCTIAILNVVIGQIRAERDMATRLATHKHLFGSSFFVLLIVDLVGVILAVTANFPYHLQELLTPFLALKSAFALVLAIDALVIRLILSHTSMGGPTSFISNDHAYRSGLQPRTPYNTYQTASAYASGGGISITSVDRRLSGWKGREGSKGGSFVGGYGVISPGVSGNRSMNGGEDGYGPTTGSSPRGSAIVESPRSLVAGGEMVEVGKGGFASRTGSVISVKEGGGWASRTTSVSGSVGGMASRTASVNSVIGRSGPESARSGVDSRSSSPVVSPALTPLPSAVTLENGLQRTPLAPLGEERREESS</sequence>
<dbReference type="Proteomes" id="UP001212841">
    <property type="component" value="Unassembled WGS sequence"/>
</dbReference>
<keyword evidence="2" id="KW-1133">Transmembrane helix</keyword>
<evidence type="ECO:0008006" key="5">
    <source>
        <dbReference type="Google" id="ProtNLM"/>
    </source>
</evidence>
<feature type="transmembrane region" description="Helical" evidence="2">
    <location>
        <begin position="81"/>
        <end position="102"/>
    </location>
</feature>
<keyword evidence="4" id="KW-1185">Reference proteome</keyword>
<evidence type="ECO:0000313" key="3">
    <source>
        <dbReference type="EMBL" id="KAJ3047180.1"/>
    </source>
</evidence>
<feature type="region of interest" description="Disordered" evidence="1">
    <location>
        <begin position="265"/>
        <end position="322"/>
    </location>
</feature>
<comment type="caution">
    <text evidence="3">The sequence shown here is derived from an EMBL/GenBank/DDBJ whole genome shotgun (WGS) entry which is preliminary data.</text>
</comment>
<feature type="compositionally biased region" description="Low complexity" evidence="1">
    <location>
        <begin position="274"/>
        <end position="291"/>
    </location>
</feature>
<feature type="transmembrane region" description="Helical" evidence="2">
    <location>
        <begin position="45"/>
        <end position="69"/>
    </location>
</feature>
<feature type="non-terminal residue" evidence="3">
    <location>
        <position position="1"/>
    </location>
</feature>
<keyword evidence="2" id="KW-0472">Membrane</keyword>
<feature type="transmembrane region" description="Helical" evidence="2">
    <location>
        <begin position="6"/>
        <end position="25"/>
    </location>
</feature>
<dbReference type="AlphaFoldDB" id="A0AAD5S7Q3"/>
<evidence type="ECO:0000256" key="1">
    <source>
        <dbReference type="SAM" id="MobiDB-lite"/>
    </source>
</evidence>
<dbReference type="EMBL" id="JADGJD010001013">
    <property type="protein sequence ID" value="KAJ3047180.1"/>
    <property type="molecule type" value="Genomic_DNA"/>
</dbReference>